<dbReference type="Gene3D" id="3.30.470.20">
    <property type="entry name" value="ATP-grasp fold, B domain"/>
    <property type="match status" value="1"/>
</dbReference>
<dbReference type="KEGG" id="cjap:GWK36_12920"/>
<dbReference type="AlphaFoldDB" id="A0A6G7VH79"/>
<reference evidence="2" key="1">
    <citation type="submission" date="2020-01" db="EMBL/GenBank/DDBJ databases">
        <title>Caldichromatium gen. nov., sp. nov., a thermophilic purple sulfur bacterium member of the family Chromatiaceae isolated from Nakabusa hot spring, Japan.</title>
        <authorList>
            <person name="Saini M.K."/>
            <person name="Hanada S."/>
            <person name="Tank M."/>
        </authorList>
    </citation>
    <scope>NUCLEOTIDE SEQUENCE [LARGE SCALE GENOMIC DNA]</scope>
    <source>
        <strain evidence="2">No.7</strain>
    </source>
</reference>
<proteinExistence type="predicted"/>
<dbReference type="Pfam" id="PF15632">
    <property type="entry name" value="ATPgrasp_Ter"/>
    <property type="match status" value="1"/>
</dbReference>
<organism evidence="1 2">
    <name type="scientific">Caldichromatium japonicum</name>
    <dbReference type="NCBI Taxonomy" id="2699430"/>
    <lineage>
        <taxon>Bacteria</taxon>
        <taxon>Pseudomonadati</taxon>
        <taxon>Pseudomonadota</taxon>
        <taxon>Gammaproteobacteria</taxon>
        <taxon>Chromatiales</taxon>
        <taxon>Chromatiaceae</taxon>
        <taxon>Caldichromatium</taxon>
    </lineage>
</organism>
<evidence type="ECO:0008006" key="3">
    <source>
        <dbReference type="Google" id="ProtNLM"/>
    </source>
</evidence>
<evidence type="ECO:0000313" key="1">
    <source>
        <dbReference type="EMBL" id="QIK39250.1"/>
    </source>
</evidence>
<protein>
    <recommendedName>
        <fullName evidence="3">ATP-grasp domain-containing protein</fullName>
    </recommendedName>
</protein>
<dbReference type="SUPFAM" id="SSF56059">
    <property type="entry name" value="Glutathione synthetase ATP-binding domain-like"/>
    <property type="match status" value="1"/>
</dbReference>
<gene>
    <name evidence="1" type="ORF">GWK36_12920</name>
</gene>
<evidence type="ECO:0000313" key="2">
    <source>
        <dbReference type="Proteomes" id="UP000502699"/>
    </source>
</evidence>
<dbReference type="EMBL" id="CP048029">
    <property type="protein sequence ID" value="QIK39250.1"/>
    <property type="molecule type" value="Genomic_DNA"/>
</dbReference>
<sequence length="90" mass="9881">MQVHWFRINNVQLRAGRGGLRLLEINPRFSGGIGYAAAAELNLPYLALRGWVQGFESPEIPQTASPARALEVACYERYEDDALGHLAGAV</sequence>
<keyword evidence="2" id="KW-1185">Reference proteome</keyword>
<name>A0A6G7VH79_9GAMM</name>
<accession>A0A6G7VH79</accession>
<dbReference type="Proteomes" id="UP000502699">
    <property type="component" value="Chromosome"/>
</dbReference>